<reference evidence="2 3" key="1">
    <citation type="journal article" date="2013" name="Proc. Natl. Acad. Sci. U.S.A.">
        <title>The king cobra genome reveals dynamic gene evolution and adaptation in the snake venom system.</title>
        <authorList>
            <person name="Vonk F.J."/>
            <person name="Casewell N.R."/>
            <person name="Henkel C.V."/>
            <person name="Heimberg A.M."/>
            <person name="Jansen H.J."/>
            <person name="McCleary R.J."/>
            <person name="Kerkkamp H.M."/>
            <person name="Vos R.A."/>
            <person name="Guerreiro I."/>
            <person name="Calvete J.J."/>
            <person name="Wuster W."/>
            <person name="Woods A.E."/>
            <person name="Logan J.M."/>
            <person name="Harrison R.A."/>
            <person name="Castoe T.A."/>
            <person name="de Koning A.P."/>
            <person name="Pollock D.D."/>
            <person name="Yandell M."/>
            <person name="Calderon D."/>
            <person name="Renjifo C."/>
            <person name="Currier R.B."/>
            <person name="Salgado D."/>
            <person name="Pla D."/>
            <person name="Sanz L."/>
            <person name="Hyder A.S."/>
            <person name="Ribeiro J.M."/>
            <person name="Arntzen J.W."/>
            <person name="van den Thillart G.E."/>
            <person name="Boetzer M."/>
            <person name="Pirovano W."/>
            <person name="Dirks R.P."/>
            <person name="Spaink H.P."/>
            <person name="Duboule D."/>
            <person name="McGlinn E."/>
            <person name="Kini R.M."/>
            <person name="Richardson M.K."/>
        </authorList>
    </citation>
    <scope>NUCLEOTIDE SEQUENCE</scope>
    <source>
        <tissue evidence="2">Blood</tissue>
    </source>
</reference>
<proteinExistence type="predicted"/>
<dbReference type="Proteomes" id="UP000018936">
    <property type="component" value="Unassembled WGS sequence"/>
</dbReference>
<dbReference type="OrthoDB" id="10261632at2759"/>
<evidence type="ECO:0000313" key="3">
    <source>
        <dbReference type="Proteomes" id="UP000018936"/>
    </source>
</evidence>
<keyword evidence="1" id="KW-0175">Coiled coil</keyword>
<feature type="coiled-coil region" evidence="1">
    <location>
        <begin position="102"/>
        <end position="129"/>
    </location>
</feature>
<dbReference type="AlphaFoldDB" id="V8N5Z3"/>
<comment type="caution">
    <text evidence="2">The sequence shown here is derived from an EMBL/GenBank/DDBJ whole genome shotgun (WGS) entry which is preliminary data.</text>
</comment>
<evidence type="ECO:0000256" key="1">
    <source>
        <dbReference type="SAM" id="Coils"/>
    </source>
</evidence>
<protein>
    <submittedName>
        <fullName evidence="2">Vacuolar protein sorting-associated protein 53-like protein</fullName>
    </submittedName>
</protein>
<feature type="non-terminal residue" evidence="2">
    <location>
        <position position="1"/>
    </location>
</feature>
<evidence type="ECO:0000313" key="2">
    <source>
        <dbReference type="EMBL" id="ETE57331.1"/>
    </source>
</evidence>
<sequence>RLDDNIRTVVRAQTNVGQDGREGADSCFSLHKICRRHWDKRKRENFPQPACLMAPSQRGGDISTITFQNGVSYRVFLRRSRRRLGLTPWQGLGKTDPLTAALEEAQKAIQQLFGKIKDIKDKAEKSEQMSAIDNSWLLYDA</sequence>
<accession>V8N5Z3</accession>
<keyword evidence="3" id="KW-1185">Reference proteome</keyword>
<organism evidence="2 3">
    <name type="scientific">Ophiophagus hannah</name>
    <name type="common">King cobra</name>
    <name type="synonym">Naja hannah</name>
    <dbReference type="NCBI Taxonomy" id="8665"/>
    <lineage>
        <taxon>Eukaryota</taxon>
        <taxon>Metazoa</taxon>
        <taxon>Chordata</taxon>
        <taxon>Craniata</taxon>
        <taxon>Vertebrata</taxon>
        <taxon>Euteleostomi</taxon>
        <taxon>Lepidosauria</taxon>
        <taxon>Squamata</taxon>
        <taxon>Bifurcata</taxon>
        <taxon>Unidentata</taxon>
        <taxon>Episquamata</taxon>
        <taxon>Toxicofera</taxon>
        <taxon>Serpentes</taxon>
        <taxon>Colubroidea</taxon>
        <taxon>Elapidae</taxon>
        <taxon>Elapinae</taxon>
        <taxon>Ophiophagus</taxon>
    </lineage>
</organism>
<gene>
    <name evidence="2" type="primary">VPS53</name>
    <name evidence="2" type="ORF">L345_16954</name>
</gene>
<dbReference type="EMBL" id="AZIM01008757">
    <property type="protein sequence ID" value="ETE57331.1"/>
    <property type="molecule type" value="Genomic_DNA"/>
</dbReference>
<name>V8N5Z3_OPHHA</name>
<feature type="non-terminal residue" evidence="2">
    <location>
        <position position="141"/>
    </location>
</feature>